<dbReference type="Gene3D" id="2.170.150.30">
    <property type="entry name" value="RIG-I-like receptor, C-terminal regulatory domain"/>
    <property type="match status" value="1"/>
</dbReference>
<evidence type="ECO:0000313" key="20">
    <source>
        <dbReference type="EMBL" id="CAL1526586.1"/>
    </source>
</evidence>
<keyword evidence="10" id="KW-0862">Zinc</keyword>
<evidence type="ECO:0000256" key="11">
    <source>
        <dbReference type="ARBA" id="ARBA00022840"/>
    </source>
</evidence>
<accession>A0AAV2GZA7</accession>
<dbReference type="SMART" id="SM00487">
    <property type="entry name" value="DEXDc"/>
    <property type="match status" value="1"/>
</dbReference>
<dbReference type="GO" id="GO:0003724">
    <property type="term" value="F:RNA helicase activity"/>
    <property type="evidence" value="ECO:0007669"/>
    <property type="project" value="UniProtKB-EC"/>
</dbReference>
<evidence type="ECO:0000256" key="8">
    <source>
        <dbReference type="ARBA" id="ARBA00022801"/>
    </source>
</evidence>
<evidence type="ECO:0000259" key="18">
    <source>
        <dbReference type="PROSITE" id="PS51194"/>
    </source>
</evidence>
<dbReference type="InterPro" id="IPR011545">
    <property type="entry name" value="DEAD/DEAH_box_helicase_dom"/>
</dbReference>
<keyword evidence="6" id="KW-0479">Metal-binding</keyword>
<evidence type="ECO:0000259" key="19">
    <source>
        <dbReference type="PROSITE" id="PS51789"/>
    </source>
</evidence>
<keyword evidence="8" id="KW-0378">Hydrolase</keyword>
<dbReference type="Pfam" id="PF11648">
    <property type="entry name" value="RIG-I_C-RD"/>
    <property type="match status" value="1"/>
</dbReference>
<proteinExistence type="inferred from homology"/>
<dbReference type="GO" id="GO:0051607">
    <property type="term" value="P:defense response to virus"/>
    <property type="evidence" value="ECO:0007669"/>
    <property type="project" value="UniProtKB-KW"/>
</dbReference>
<dbReference type="AlphaFoldDB" id="A0AAV2GZA7"/>
<dbReference type="GO" id="GO:0046872">
    <property type="term" value="F:metal ion binding"/>
    <property type="evidence" value="ECO:0007669"/>
    <property type="project" value="UniProtKB-KW"/>
</dbReference>
<dbReference type="Pfam" id="PF00270">
    <property type="entry name" value="DEAD"/>
    <property type="match status" value="1"/>
</dbReference>
<evidence type="ECO:0000256" key="9">
    <source>
        <dbReference type="ARBA" id="ARBA00022806"/>
    </source>
</evidence>
<evidence type="ECO:0000256" key="10">
    <source>
        <dbReference type="ARBA" id="ARBA00022833"/>
    </source>
</evidence>
<comment type="catalytic activity">
    <reaction evidence="15">
        <text>ATP + H2O = ADP + phosphate + H(+)</text>
        <dbReference type="Rhea" id="RHEA:13065"/>
        <dbReference type="ChEBI" id="CHEBI:15377"/>
        <dbReference type="ChEBI" id="CHEBI:15378"/>
        <dbReference type="ChEBI" id="CHEBI:30616"/>
        <dbReference type="ChEBI" id="CHEBI:43474"/>
        <dbReference type="ChEBI" id="CHEBI:456216"/>
        <dbReference type="EC" id="3.6.4.13"/>
    </reaction>
    <physiologicalReaction direction="left-to-right" evidence="15">
        <dbReference type="Rhea" id="RHEA:13066"/>
    </physiologicalReaction>
</comment>
<evidence type="ECO:0000256" key="13">
    <source>
        <dbReference type="ARBA" id="ARBA00022884"/>
    </source>
</evidence>
<evidence type="ECO:0000256" key="12">
    <source>
        <dbReference type="ARBA" id="ARBA00022859"/>
    </source>
</evidence>
<evidence type="ECO:0000256" key="16">
    <source>
        <dbReference type="SAM" id="MobiDB-lite"/>
    </source>
</evidence>
<evidence type="ECO:0000313" key="21">
    <source>
        <dbReference type="Proteomes" id="UP001497497"/>
    </source>
</evidence>
<feature type="compositionally biased region" description="Basic and acidic residues" evidence="16">
    <location>
        <begin position="787"/>
        <end position="803"/>
    </location>
</feature>
<evidence type="ECO:0000256" key="4">
    <source>
        <dbReference type="ARBA" id="ARBA00022490"/>
    </source>
</evidence>
<comment type="caution">
    <text evidence="20">The sequence shown here is derived from an EMBL/GenBank/DDBJ whole genome shotgun (WGS) entry which is preliminary data.</text>
</comment>
<keyword evidence="13" id="KW-0694">RNA-binding</keyword>
<evidence type="ECO:0000256" key="7">
    <source>
        <dbReference type="ARBA" id="ARBA00022741"/>
    </source>
</evidence>
<dbReference type="Pfam" id="PF18119">
    <property type="entry name" value="RIG-I_C"/>
    <property type="match status" value="1"/>
</dbReference>
<dbReference type="GO" id="GO:0016787">
    <property type="term" value="F:hydrolase activity"/>
    <property type="evidence" value="ECO:0007669"/>
    <property type="project" value="UniProtKB-KW"/>
</dbReference>
<dbReference type="SUPFAM" id="SSF52540">
    <property type="entry name" value="P-loop containing nucleoside triphosphate hydrolases"/>
    <property type="match status" value="1"/>
</dbReference>
<dbReference type="GO" id="GO:0005524">
    <property type="term" value="F:ATP binding"/>
    <property type="evidence" value="ECO:0007669"/>
    <property type="project" value="UniProtKB-KW"/>
</dbReference>
<evidence type="ECO:0000256" key="5">
    <source>
        <dbReference type="ARBA" id="ARBA00022588"/>
    </source>
</evidence>
<dbReference type="PROSITE" id="PS51789">
    <property type="entry name" value="RLR_CTR"/>
    <property type="match status" value="1"/>
</dbReference>
<feature type="region of interest" description="Disordered" evidence="16">
    <location>
        <begin position="766"/>
        <end position="803"/>
    </location>
</feature>
<gene>
    <name evidence="20" type="ORF">GSLYS_00000763001</name>
</gene>
<evidence type="ECO:0000259" key="17">
    <source>
        <dbReference type="PROSITE" id="PS51192"/>
    </source>
</evidence>
<dbReference type="PANTHER" id="PTHR14074:SF16">
    <property type="entry name" value="ANTIVIRAL INNATE IMMUNE RESPONSE RECEPTOR RIG-I"/>
    <property type="match status" value="1"/>
</dbReference>
<feature type="domain" description="Helicase C-terminal" evidence="18">
    <location>
        <begin position="435"/>
        <end position="597"/>
    </location>
</feature>
<dbReference type="InterPro" id="IPR027417">
    <property type="entry name" value="P-loop_NTPase"/>
</dbReference>
<feature type="domain" description="RLR CTR" evidence="19">
    <location>
        <begin position="618"/>
        <end position="756"/>
    </location>
</feature>
<feature type="domain" description="Helicase ATP-binding" evidence="17">
    <location>
        <begin position="68"/>
        <end position="247"/>
    </location>
</feature>
<keyword evidence="4" id="KW-0963">Cytoplasm</keyword>
<dbReference type="InterPro" id="IPR038557">
    <property type="entry name" value="RLR_C_sf"/>
</dbReference>
<comment type="similarity">
    <text evidence="2">Belongs to the helicase family. RLR subfamily.</text>
</comment>
<dbReference type="PROSITE" id="PS51194">
    <property type="entry name" value="HELICASE_CTER"/>
    <property type="match status" value="1"/>
</dbReference>
<keyword evidence="7" id="KW-0547">Nucleotide-binding</keyword>
<evidence type="ECO:0000256" key="15">
    <source>
        <dbReference type="ARBA" id="ARBA00049390"/>
    </source>
</evidence>
<dbReference type="PANTHER" id="PTHR14074">
    <property type="entry name" value="HELICASE WITH DEATH DOMAIN-RELATED"/>
    <property type="match status" value="1"/>
</dbReference>
<keyword evidence="12" id="KW-0391">Immunity</keyword>
<dbReference type="InterPro" id="IPR051363">
    <property type="entry name" value="RLR_Helicase"/>
</dbReference>
<dbReference type="Gene3D" id="3.40.50.300">
    <property type="entry name" value="P-loop containing nucleotide triphosphate hydrolases"/>
    <property type="match status" value="2"/>
</dbReference>
<keyword evidence="11" id="KW-0067">ATP-binding</keyword>
<evidence type="ECO:0000256" key="3">
    <source>
        <dbReference type="ARBA" id="ARBA00012552"/>
    </source>
</evidence>
<dbReference type="InterPro" id="IPR001650">
    <property type="entry name" value="Helicase_C-like"/>
</dbReference>
<keyword evidence="9" id="KW-0347">Helicase</keyword>
<dbReference type="EMBL" id="CAXITT010000006">
    <property type="protein sequence ID" value="CAL1526586.1"/>
    <property type="molecule type" value="Genomic_DNA"/>
</dbReference>
<protein>
    <recommendedName>
        <fullName evidence="3">RNA helicase</fullName>
        <ecNumber evidence="3">3.6.4.13</ecNumber>
    </recommendedName>
</protein>
<comment type="subcellular location">
    <subcellularLocation>
        <location evidence="1">Cytoplasm</location>
    </subcellularLocation>
</comment>
<keyword evidence="21" id="KW-1185">Reference proteome</keyword>
<dbReference type="InterPro" id="IPR021673">
    <property type="entry name" value="RLR_CTR"/>
</dbReference>
<feature type="compositionally biased region" description="Acidic residues" evidence="16">
    <location>
        <begin position="770"/>
        <end position="782"/>
    </location>
</feature>
<evidence type="ECO:0000256" key="1">
    <source>
        <dbReference type="ARBA" id="ARBA00004496"/>
    </source>
</evidence>
<dbReference type="PROSITE" id="PS51192">
    <property type="entry name" value="HELICASE_ATP_BIND_1"/>
    <property type="match status" value="1"/>
</dbReference>
<dbReference type="Gene3D" id="1.20.1320.30">
    <property type="match status" value="1"/>
</dbReference>
<dbReference type="Pfam" id="PF00271">
    <property type="entry name" value="Helicase_C"/>
    <property type="match status" value="1"/>
</dbReference>
<dbReference type="GO" id="GO:0005737">
    <property type="term" value="C:cytoplasm"/>
    <property type="evidence" value="ECO:0007669"/>
    <property type="project" value="UniProtKB-SubCell"/>
</dbReference>
<keyword evidence="14" id="KW-0051">Antiviral defense</keyword>
<dbReference type="EC" id="3.6.4.13" evidence="3"/>
<dbReference type="GO" id="GO:0045087">
    <property type="term" value="P:innate immune response"/>
    <property type="evidence" value="ECO:0007669"/>
    <property type="project" value="UniProtKB-KW"/>
</dbReference>
<name>A0AAV2GZA7_LYMST</name>
<dbReference type="SMART" id="SM00490">
    <property type="entry name" value="HELICc"/>
    <property type="match status" value="1"/>
</dbReference>
<evidence type="ECO:0000256" key="6">
    <source>
        <dbReference type="ARBA" id="ARBA00022723"/>
    </source>
</evidence>
<dbReference type="GO" id="GO:0003723">
    <property type="term" value="F:RNA binding"/>
    <property type="evidence" value="ECO:0007669"/>
    <property type="project" value="UniProtKB-KW"/>
</dbReference>
<dbReference type="InterPro" id="IPR014001">
    <property type="entry name" value="Helicase_ATP-bd"/>
</dbReference>
<dbReference type="InterPro" id="IPR041204">
    <property type="entry name" value="RIG-I-like_C"/>
</dbReference>
<evidence type="ECO:0000256" key="14">
    <source>
        <dbReference type="ARBA" id="ARBA00023118"/>
    </source>
</evidence>
<sequence>MASFGGVINLDRGENGVNEKITDYLEDEYFSDGEHSADEKYEIEGPEKTMGPKGAPKLDLRDYQLELAENALKGLNTIICAPTGSGKTRVATHIILEHLKHTDGRKKRIAFLARTVPLTLQQYKSLKTYLPREYQITYITGQSEESMRLKSVVKHNHVVVMTPMILQNNILRKAFRLSKFTLVIFDECHHTRKDEPYNTLMFSYLKAKIRGSEEVRANLPQIVGLTASIGIEKAKSVDEATESILNVLGNLDVISLSTVKNNLHELQQMVPVPEEKVIPLTQRDDDDAIKKIIHIMEELEAHVADHILKVDKENLITLLTEKPVNKKTQDYAQWAVKLKQEAKSVPIKDPLKETNIDVRFLIILSEYLVTYNIALEAHDLVELRDVLAYLDMSLMQFNILGSRTRQEKTFYQYFENLKVAVANQHSEENPNLTVLGKTLLDNLKVEGSRCIIFVRTRALAEALAAWLNRSKNSFLRHLNAKIFTGINASVEQGGMSPKLQEDTIASFRTGAIRVLVSTSVGEEGLDIPDCNLVIKYNHVGNEVTTVQTKGRARKLGGVSFLLAMDHVRRRESGNQAKAQIMEQAIKKISAMETRKIEQFIDEYQLRVIVEAEIEEANKEKRKKDPQEKQFRMVCSLCRKVGINNTQIRTIYGKHRVSIDRDFLNSGQLKQVPRRGNIIIDDIEFLGPVYCQGQPVPGKICGHVLGTMIKYNKVTYFAMGIKKFGFYLGNDTNLKNFKQWDKVPYVIDELSNDDTLRYLSSASAETSYYESDSDTETSSDEDYTMTQRQREDREVRMRQSSEDTSVKTLANAMQLTSQATNLALGELERNQMLDPERTGLSTYNRLFNQPLYSSSNTFKTINIQQTMSIPSAQYSHDSSDTE</sequence>
<dbReference type="Proteomes" id="UP001497497">
    <property type="component" value="Unassembled WGS sequence"/>
</dbReference>
<keyword evidence="5" id="KW-0399">Innate immunity</keyword>
<organism evidence="20 21">
    <name type="scientific">Lymnaea stagnalis</name>
    <name type="common">Great pond snail</name>
    <name type="synonym">Helix stagnalis</name>
    <dbReference type="NCBI Taxonomy" id="6523"/>
    <lineage>
        <taxon>Eukaryota</taxon>
        <taxon>Metazoa</taxon>
        <taxon>Spiralia</taxon>
        <taxon>Lophotrochozoa</taxon>
        <taxon>Mollusca</taxon>
        <taxon>Gastropoda</taxon>
        <taxon>Heterobranchia</taxon>
        <taxon>Euthyneura</taxon>
        <taxon>Panpulmonata</taxon>
        <taxon>Hygrophila</taxon>
        <taxon>Lymnaeoidea</taxon>
        <taxon>Lymnaeidae</taxon>
        <taxon>Lymnaea</taxon>
    </lineage>
</organism>
<reference evidence="20 21" key="1">
    <citation type="submission" date="2024-04" db="EMBL/GenBank/DDBJ databases">
        <authorList>
            <consortium name="Genoscope - CEA"/>
            <person name="William W."/>
        </authorList>
    </citation>
    <scope>NUCLEOTIDE SEQUENCE [LARGE SCALE GENOMIC DNA]</scope>
</reference>
<evidence type="ECO:0000256" key="2">
    <source>
        <dbReference type="ARBA" id="ARBA00006866"/>
    </source>
</evidence>